<dbReference type="RefSeq" id="WP_237852361.1">
    <property type="nucleotide sequence ID" value="NZ_JAKLWS010000002.1"/>
</dbReference>
<keyword evidence="4" id="KW-0479">Metal-binding</keyword>
<dbReference type="PANTHER" id="PTHR46509:SF1">
    <property type="entry name" value="PHOSPHOADENOSINE PHOSPHOSULFATE REDUCTASE"/>
    <property type="match status" value="1"/>
</dbReference>
<gene>
    <name evidence="4" type="primary">cysH</name>
    <name evidence="6" type="ORF">L6773_02985</name>
</gene>
<comment type="caution">
    <text evidence="6">The sequence shown here is derived from an EMBL/GenBank/DDBJ whole genome shotgun (WGS) entry which is preliminary data.</text>
</comment>
<feature type="domain" description="Phosphoadenosine phosphosulphate reductase" evidence="5">
    <location>
        <begin position="48"/>
        <end position="218"/>
    </location>
</feature>
<dbReference type="PANTHER" id="PTHR46509">
    <property type="entry name" value="PHOSPHOADENOSINE PHOSPHOSULFATE REDUCTASE"/>
    <property type="match status" value="1"/>
</dbReference>
<dbReference type="EMBL" id="JAKLWS010000002">
    <property type="protein sequence ID" value="MCG2587517.1"/>
    <property type="molecule type" value="Genomic_DNA"/>
</dbReference>
<dbReference type="Pfam" id="PF01507">
    <property type="entry name" value="PAPS_reduct"/>
    <property type="match status" value="1"/>
</dbReference>
<dbReference type="NCBIfam" id="TIGR00434">
    <property type="entry name" value="cysH"/>
    <property type="match status" value="1"/>
</dbReference>
<dbReference type="InterPro" id="IPR004511">
    <property type="entry name" value="PAPS/APS_Rdtase"/>
</dbReference>
<comment type="pathway">
    <text evidence="3 4">Sulfur metabolism; hydrogen sulfide biosynthesis; sulfite from sulfate.</text>
</comment>
<feature type="binding site" evidence="4">
    <location>
        <position position="215"/>
    </location>
    <ligand>
        <name>[4Fe-4S] cluster</name>
        <dbReference type="ChEBI" id="CHEBI:49883"/>
    </ligand>
</feature>
<proteinExistence type="inferred from homology"/>
<dbReference type="GO" id="GO:0004604">
    <property type="term" value="F:phosphoadenylyl-sulfate reductase (thioredoxin) activity"/>
    <property type="evidence" value="ECO:0007669"/>
    <property type="project" value="UniProtKB-EC"/>
</dbReference>
<evidence type="ECO:0000256" key="2">
    <source>
        <dbReference type="ARBA" id="ARBA00023002"/>
    </source>
</evidence>
<comment type="cofactor">
    <cofactor evidence="4">
        <name>[4Fe-4S] cluster</name>
        <dbReference type="ChEBI" id="CHEBI:49883"/>
    </cofactor>
    <text evidence="4">Binds 1 [4Fe-4S] cluster per subunit.</text>
</comment>
<evidence type="ECO:0000256" key="3">
    <source>
        <dbReference type="ARBA" id="ARBA00024327"/>
    </source>
</evidence>
<comment type="subcellular location">
    <subcellularLocation>
        <location evidence="4">Cytoplasm</location>
    </subcellularLocation>
</comment>
<dbReference type="InterPro" id="IPR002500">
    <property type="entry name" value="PAPS_reduct_dom"/>
</dbReference>
<evidence type="ECO:0000256" key="4">
    <source>
        <dbReference type="HAMAP-Rule" id="MF_00063"/>
    </source>
</evidence>
<keyword evidence="4" id="KW-0411">Iron-sulfur</keyword>
<feature type="binding site" evidence="4">
    <location>
        <position position="130"/>
    </location>
    <ligand>
        <name>[4Fe-4S] cluster</name>
        <dbReference type="ChEBI" id="CHEBI:49883"/>
    </ligand>
</feature>
<comment type="similarity">
    <text evidence="1 4">Belongs to the PAPS reductase family. CysH subfamily.</text>
</comment>
<organism evidence="6 7">
    <name type="scientific">Rhodohalobacter sulfatireducens</name>
    <dbReference type="NCBI Taxonomy" id="2911366"/>
    <lineage>
        <taxon>Bacteria</taxon>
        <taxon>Pseudomonadati</taxon>
        <taxon>Balneolota</taxon>
        <taxon>Balneolia</taxon>
        <taxon>Balneolales</taxon>
        <taxon>Balneolaceae</taxon>
        <taxon>Rhodohalobacter</taxon>
    </lineage>
</organism>
<evidence type="ECO:0000313" key="6">
    <source>
        <dbReference type="EMBL" id="MCG2587517.1"/>
    </source>
</evidence>
<keyword evidence="7" id="KW-1185">Reference proteome</keyword>
<feature type="binding site" evidence="4">
    <location>
        <position position="129"/>
    </location>
    <ligand>
        <name>[4Fe-4S] cluster</name>
        <dbReference type="ChEBI" id="CHEBI:49883"/>
    </ligand>
</feature>
<keyword evidence="4" id="KW-0408">Iron</keyword>
<dbReference type="Proteomes" id="UP001165366">
    <property type="component" value="Unassembled WGS sequence"/>
</dbReference>
<comment type="catalytic activity">
    <reaction evidence="4">
        <text>[thioredoxin]-disulfide + sulfite + AMP + 2 H(+) = adenosine 5'-phosphosulfate + [thioredoxin]-dithiol</text>
        <dbReference type="Rhea" id="RHEA:21976"/>
        <dbReference type="Rhea" id="RHEA-COMP:10698"/>
        <dbReference type="Rhea" id="RHEA-COMP:10700"/>
        <dbReference type="ChEBI" id="CHEBI:15378"/>
        <dbReference type="ChEBI" id="CHEBI:17359"/>
        <dbReference type="ChEBI" id="CHEBI:29950"/>
        <dbReference type="ChEBI" id="CHEBI:50058"/>
        <dbReference type="ChEBI" id="CHEBI:58243"/>
        <dbReference type="ChEBI" id="CHEBI:456215"/>
        <dbReference type="EC" id="1.8.4.10"/>
    </reaction>
</comment>
<feature type="active site" description="Nucleophile; cysteine thiosulfonate intermediate" evidence="4">
    <location>
        <position position="237"/>
    </location>
</feature>
<keyword evidence="4" id="KW-0963">Cytoplasm</keyword>
<dbReference type="NCBIfam" id="NF002537">
    <property type="entry name" value="PRK02090.1"/>
    <property type="match status" value="1"/>
</dbReference>
<protein>
    <recommendedName>
        <fullName evidence="4">Adenosine 5'-phosphosulfate reductase</fullName>
        <shortName evidence="4">APS reductase</shortName>
        <ecNumber evidence="4">1.8.4.10</ecNumber>
    </recommendedName>
    <alternativeName>
        <fullName evidence="4">5'-adenylylsulfate reductase</fullName>
    </alternativeName>
    <alternativeName>
        <fullName evidence="4">Thioredoxin-dependent 5'-adenylylsulfate reductase</fullName>
    </alternativeName>
</protein>
<dbReference type="InterPro" id="IPR014729">
    <property type="entry name" value="Rossmann-like_a/b/a_fold"/>
</dbReference>
<comment type="function">
    <text evidence="4">Catalyzes the formation of sulfite from adenosine 5'-phosphosulfate (APS) using thioredoxin as an electron donor.</text>
</comment>
<evidence type="ECO:0000256" key="1">
    <source>
        <dbReference type="ARBA" id="ARBA00009732"/>
    </source>
</evidence>
<evidence type="ECO:0000313" key="7">
    <source>
        <dbReference type="Proteomes" id="UP001165366"/>
    </source>
</evidence>
<reference evidence="6" key="2">
    <citation type="submission" date="2024-05" db="EMBL/GenBank/DDBJ databases">
        <title>Rhodohalobacter halophilus gen. nov., sp. nov., a moderately halophilic member of the family Balneolaceae.</title>
        <authorList>
            <person name="Xia J."/>
        </authorList>
    </citation>
    <scope>NUCLEOTIDE SEQUENCE</scope>
    <source>
        <strain evidence="6">WB101</strain>
    </source>
</reference>
<dbReference type="HAMAP" id="MF_00063">
    <property type="entry name" value="CysH"/>
    <property type="match status" value="1"/>
</dbReference>
<feature type="binding site" evidence="4">
    <location>
        <position position="212"/>
    </location>
    <ligand>
        <name>[4Fe-4S] cluster</name>
        <dbReference type="ChEBI" id="CHEBI:49883"/>
    </ligand>
</feature>
<keyword evidence="2 4" id="KW-0560">Oxidoreductase</keyword>
<sequence>MKTETKEVLLKDSVDVKTDDLPALNNRFEHQLLDDLLIWAFEQFGNELVLGTGFGPSGVVLIHKITQLNLPVKVFCLDTNLLFDETYSLWDKIEKRFNITIESVSPILTLEGQATLHEEEMWKSNPDRCCYLRKVLPLQKYLSNKKGWITGLRRSQSDMRKGIDKIEWDSSNKVFKLNPLADWSQGKIWDHIDEHNLPYNPLHDEGYPSIGCIPCTEPSKNQDERSGRWKNMEKTECGIHLPNLQNKK</sequence>
<dbReference type="Gene3D" id="3.40.50.620">
    <property type="entry name" value="HUPs"/>
    <property type="match status" value="1"/>
</dbReference>
<dbReference type="PIRSF" id="PIRSF000857">
    <property type="entry name" value="PAPS_reductase"/>
    <property type="match status" value="1"/>
</dbReference>
<dbReference type="EC" id="1.8.4.10" evidence="4"/>
<evidence type="ECO:0000259" key="5">
    <source>
        <dbReference type="Pfam" id="PF01507"/>
    </source>
</evidence>
<dbReference type="SUPFAM" id="SSF52402">
    <property type="entry name" value="Adenine nucleotide alpha hydrolases-like"/>
    <property type="match status" value="1"/>
</dbReference>
<accession>A0ABS9K9J1</accession>
<name>A0ABS9K9J1_9BACT</name>
<reference evidence="6" key="1">
    <citation type="submission" date="2022-01" db="EMBL/GenBank/DDBJ databases">
        <authorList>
            <person name="Wang Y."/>
        </authorList>
    </citation>
    <scope>NUCLEOTIDE SEQUENCE</scope>
    <source>
        <strain evidence="6">WB101</strain>
    </source>
</reference>
<dbReference type="CDD" id="cd23945">
    <property type="entry name" value="PAPS_reductase"/>
    <property type="match status" value="1"/>
</dbReference>